<dbReference type="SUPFAM" id="SSF51306">
    <property type="entry name" value="LexA/Signal peptidase"/>
    <property type="match status" value="1"/>
</dbReference>
<organism evidence="2 3">
    <name type="scientific">Paenibacillus oryzisoli</name>
    <dbReference type="NCBI Taxonomy" id="1850517"/>
    <lineage>
        <taxon>Bacteria</taxon>
        <taxon>Bacillati</taxon>
        <taxon>Bacillota</taxon>
        <taxon>Bacilli</taxon>
        <taxon>Bacillales</taxon>
        <taxon>Paenibacillaceae</taxon>
        <taxon>Paenibacillus</taxon>
    </lineage>
</organism>
<dbReference type="SUPFAM" id="SSF47413">
    <property type="entry name" value="lambda repressor-like DNA-binding domains"/>
    <property type="match status" value="1"/>
</dbReference>
<dbReference type="CDD" id="cd06529">
    <property type="entry name" value="S24_LexA-like"/>
    <property type="match status" value="1"/>
</dbReference>
<protein>
    <recommendedName>
        <fullName evidence="1">HTH cro/C1-type domain-containing protein</fullName>
    </recommendedName>
</protein>
<dbReference type="InterPro" id="IPR039418">
    <property type="entry name" value="LexA-like"/>
</dbReference>
<gene>
    <name evidence="2" type="ORF">A8708_22085</name>
</gene>
<dbReference type="PANTHER" id="PTHR33516:SF2">
    <property type="entry name" value="LEXA REPRESSOR-RELATED"/>
    <property type="match status" value="1"/>
</dbReference>
<evidence type="ECO:0000313" key="3">
    <source>
        <dbReference type="Proteomes" id="UP000078454"/>
    </source>
</evidence>
<dbReference type="InterPro" id="IPR015927">
    <property type="entry name" value="Peptidase_S24_S26A/B/C"/>
</dbReference>
<dbReference type="RefSeq" id="WP_068665963.1">
    <property type="nucleotide sequence ID" value="NZ_LYPB01000072.1"/>
</dbReference>
<comment type="caution">
    <text evidence="2">The sequence shown here is derived from an EMBL/GenBank/DDBJ whole genome shotgun (WGS) entry which is preliminary data.</text>
</comment>
<dbReference type="GO" id="GO:0003677">
    <property type="term" value="F:DNA binding"/>
    <property type="evidence" value="ECO:0007669"/>
    <property type="project" value="InterPro"/>
</dbReference>
<dbReference type="InterPro" id="IPR010982">
    <property type="entry name" value="Lambda_DNA-bd_dom_sf"/>
</dbReference>
<feature type="domain" description="HTH cro/C1-type" evidence="1">
    <location>
        <begin position="20"/>
        <end position="75"/>
    </location>
</feature>
<dbReference type="Proteomes" id="UP000078454">
    <property type="component" value="Unassembled WGS sequence"/>
</dbReference>
<evidence type="ECO:0000259" key="1">
    <source>
        <dbReference type="SMART" id="SM00530"/>
    </source>
</evidence>
<name>A0A198A8N1_9BACL</name>
<dbReference type="Gene3D" id="1.10.260.40">
    <property type="entry name" value="lambda repressor-like DNA-binding domains"/>
    <property type="match status" value="1"/>
</dbReference>
<dbReference type="InterPro" id="IPR001387">
    <property type="entry name" value="Cro/C1-type_HTH"/>
</dbReference>
<dbReference type="PANTHER" id="PTHR33516">
    <property type="entry name" value="LEXA REPRESSOR"/>
    <property type="match status" value="1"/>
</dbReference>
<dbReference type="AlphaFoldDB" id="A0A198A8N1"/>
<dbReference type="OrthoDB" id="194368at2"/>
<dbReference type="CDD" id="cd00093">
    <property type="entry name" value="HTH_XRE"/>
    <property type="match status" value="1"/>
</dbReference>
<keyword evidence="3" id="KW-1185">Reference proteome</keyword>
<dbReference type="Pfam" id="PF01381">
    <property type="entry name" value="HTH_3"/>
    <property type="match status" value="1"/>
</dbReference>
<dbReference type="EMBL" id="LYPB01000072">
    <property type="protein sequence ID" value="OAS17460.1"/>
    <property type="molecule type" value="Genomic_DNA"/>
</dbReference>
<dbReference type="SMART" id="SM00530">
    <property type="entry name" value="HTH_XRE"/>
    <property type="match status" value="1"/>
</dbReference>
<dbReference type="Pfam" id="PF00717">
    <property type="entry name" value="Peptidase_S24"/>
    <property type="match status" value="1"/>
</dbReference>
<dbReference type="InterPro" id="IPR036286">
    <property type="entry name" value="LexA/Signal_pep-like_sf"/>
</dbReference>
<sequence>MERGKHTEFELKLRESIAKNLKTLLNDNRMTQRELSLQTGIPTSTISDYLNSKSLAVPGNIQKIAFALKVSKDRIDPSFADATPTPFDALPKAIPLIGTICAGDGLLANQNIEGYVYYPYLNKPQPNYALKVKGTSMSSIGIEDGDIVYMRQAEWADYSGQIVAALINDNELGTLKRMKWSEGSNKIQLLPENPDFDAIEVLPNQVQICGIYMGHFKTVDIHE</sequence>
<dbReference type="InterPro" id="IPR050077">
    <property type="entry name" value="LexA_repressor"/>
</dbReference>
<evidence type="ECO:0000313" key="2">
    <source>
        <dbReference type="EMBL" id="OAS17460.1"/>
    </source>
</evidence>
<reference evidence="2 3" key="1">
    <citation type="submission" date="2016-05" db="EMBL/GenBank/DDBJ databases">
        <title>Paenibacillus sp. 1ZS3-15 nov., isolated from the rhizosphere soil.</title>
        <authorList>
            <person name="Zhang X.X."/>
            <person name="Zhang J."/>
        </authorList>
    </citation>
    <scope>NUCLEOTIDE SEQUENCE [LARGE SCALE GENOMIC DNA]</scope>
    <source>
        <strain evidence="2 3">1ZS3-15</strain>
    </source>
</reference>
<proteinExistence type="predicted"/>
<accession>A0A198A8N1</accession>
<dbReference type="Gene3D" id="2.10.109.10">
    <property type="entry name" value="Umud Fragment, subunit A"/>
    <property type="match status" value="1"/>
</dbReference>
<dbReference type="STRING" id="1850517.A8708_22085"/>